<name>A0A7J7VHZ5_MYOMY</name>
<organism evidence="1 2">
    <name type="scientific">Myotis myotis</name>
    <name type="common">Greater mouse-eared bat</name>
    <name type="synonym">Vespertilio myotis</name>
    <dbReference type="NCBI Taxonomy" id="51298"/>
    <lineage>
        <taxon>Eukaryota</taxon>
        <taxon>Metazoa</taxon>
        <taxon>Chordata</taxon>
        <taxon>Craniata</taxon>
        <taxon>Vertebrata</taxon>
        <taxon>Euteleostomi</taxon>
        <taxon>Mammalia</taxon>
        <taxon>Eutheria</taxon>
        <taxon>Laurasiatheria</taxon>
        <taxon>Chiroptera</taxon>
        <taxon>Yangochiroptera</taxon>
        <taxon>Vespertilionidae</taxon>
        <taxon>Myotis</taxon>
    </lineage>
</organism>
<dbReference type="EMBL" id="JABWUV010000010">
    <property type="protein sequence ID" value="KAF6324835.1"/>
    <property type="molecule type" value="Genomic_DNA"/>
</dbReference>
<gene>
    <name evidence="1" type="ORF">mMyoMyo1_008292</name>
</gene>
<evidence type="ECO:0000313" key="1">
    <source>
        <dbReference type="EMBL" id="KAF6324835.1"/>
    </source>
</evidence>
<protein>
    <submittedName>
        <fullName evidence="1">Uncharacterized protein</fullName>
    </submittedName>
</protein>
<evidence type="ECO:0000313" key="2">
    <source>
        <dbReference type="Proteomes" id="UP000527355"/>
    </source>
</evidence>
<proteinExistence type="predicted"/>
<keyword evidence="2" id="KW-1185">Reference proteome</keyword>
<comment type="caution">
    <text evidence="1">The sequence shown here is derived from an EMBL/GenBank/DDBJ whole genome shotgun (WGS) entry which is preliminary data.</text>
</comment>
<dbReference type="Proteomes" id="UP000527355">
    <property type="component" value="Unassembled WGS sequence"/>
</dbReference>
<accession>A0A7J7VHZ5</accession>
<reference evidence="1 2" key="1">
    <citation type="journal article" date="2020" name="Nature">
        <title>Six reference-quality genomes reveal evolution of bat adaptations.</title>
        <authorList>
            <person name="Jebb D."/>
            <person name="Huang Z."/>
            <person name="Pippel M."/>
            <person name="Hughes G.M."/>
            <person name="Lavrichenko K."/>
            <person name="Devanna P."/>
            <person name="Winkler S."/>
            <person name="Jermiin L.S."/>
            <person name="Skirmuntt E.C."/>
            <person name="Katzourakis A."/>
            <person name="Burkitt-Gray L."/>
            <person name="Ray D.A."/>
            <person name="Sullivan K.A.M."/>
            <person name="Roscito J.G."/>
            <person name="Kirilenko B.M."/>
            <person name="Davalos L.M."/>
            <person name="Corthals A.P."/>
            <person name="Power M.L."/>
            <person name="Jones G."/>
            <person name="Ransome R.D."/>
            <person name="Dechmann D.K.N."/>
            <person name="Locatelli A.G."/>
            <person name="Puechmaille S.J."/>
            <person name="Fedrigo O."/>
            <person name="Jarvis E.D."/>
            <person name="Hiller M."/>
            <person name="Vernes S.C."/>
            <person name="Myers E.W."/>
            <person name="Teeling E.C."/>
        </authorList>
    </citation>
    <scope>NUCLEOTIDE SEQUENCE [LARGE SCALE GENOMIC DNA]</scope>
    <source>
        <strain evidence="1">MMyoMyo1</strain>
        <tissue evidence="1">Flight muscle</tissue>
    </source>
</reference>
<dbReference type="AlphaFoldDB" id="A0A7J7VHZ5"/>
<sequence>MTVATVSPDCLRGTTAAAAQVFKDPSRVPSGEAPVLSHSSRRDAAVAVVLFADCFRVFAETKLLVFTPSFLKLAAAVTGSAVCPPHERAGAAAAVPGCVPPRVAKVAAAVDGDPLLKGAFQRPDSGRRVGAVKETSPWKRINFRLPACEGHFRFLAAWRHFRLPSLHPLQGLACRRIGWWQRPVFGEVPLGPTPSLIWPRLCNGWRGPRPPGPALGWRPQDCRLRR</sequence>